<dbReference type="Gene3D" id="3.40.50.1820">
    <property type="entry name" value="alpha/beta hydrolase"/>
    <property type="match status" value="1"/>
</dbReference>
<dbReference type="AlphaFoldDB" id="I7MD05"/>
<sequence>MQKQVKIPIKLMFLHGLEGEMLKLKQKYLEKNFEKCVTPYMKISRWNILQQNSFPRVLIRNKFNLQNAGYECIQNCMNIQINGLNESNPDALVGISWGGGIGLLLLSQGYWQGPTVLMAPAITRFLDVVGERDYKIQDIFDKINKQNLGRKLLIVHGDKDFTIPYTKSVEIVNKIQGSQLLTIPNGSHYLNNIHSPPIELKQIIYDHYIKCKTQENIQNQ</sequence>
<dbReference type="EMBL" id="GG662587">
    <property type="protein sequence ID" value="EAR85259.2"/>
    <property type="molecule type" value="Genomic_DNA"/>
</dbReference>
<evidence type="ECO:0000313" key="2">
    <source>
        <dbReference type="Proteomes" id="UP000009168"/>
    </source>
</evidence>
<dbReference type="KEGG" id="tet:TTHERM_00487100"/>
<dbReference type="GO" id="GO:0016787">
    <property type="term" value="F:hydrolase activity"/>
    <property type="evidence" value="ECO:0007669"/>
    <property type="project" value="UniProtKB-KW"/>
</dbReference>
<keyword evidence="1" id="KW-0378">Hydrolase</keyword>
<dbReference type="RefSeq" id="XP_001032922.2">
    <property type="nucleotide sequence ID" value="XM_001032922.2"/>
</dbReference>
<dbReference type="eggNOG" id="ENOG502SC3J">
    <property type="taxonomic scope" value="Eukaryota"/>
</dbReference>
<name>I7MD05_TETTS</name>
<dbReference type="InterPro" id="IPR029058">
    <property type="entry name" value="AB_hydrolase_fold"/>
</dbReference>
<gene>
    <name evidence="1" type="ORF">TTHERM_00487100</name>
</gene>
<dbReference type="OrthoDB" id="408373at2759"/>
<dbReference type="GeneID" id="7838944"/>
<keyword evidence="2" id="KW-1185">Reference proteome</keyword>
<dbReference type="Proteomes" id="UP000009168">
    <property type="component" value="Unassembled WGS sequence"/>
</dbReference>
<dbReference type="InParanoid" id="I7MD05"/>
<accession>I7MD05</accession>
<evidence type="ECO:0000313" key="1">
    <source>
        <dbReference type="EMBL" id="EAR85259.2"/>
    </source>
</evidence>
<proteinExistence type="predicted"/>
<organism evidence="1 2">
    <name type="scientific">Tetrahymena thermophila (strain SB210)</name>
    <dbReference type="NCBI Taxonomy" id="312017"/>
    <lineage>
        <taxon>Eukaryota</taxon>
        <taxon>Sar</taxon>
        <taxon>Alveolata</taxon>
        <taxon>Ciliophora</taxon>
        <taxon>Intramacronucleata</taxon>
        <taxon>Oligohymenophorea</taxon>
        <taxon>Hymenostomatida</taxon>
        <taxon>Tetrahymenina</taxon>
        <taxon>Tetrahymenidae</taxon>
        <taxon>Tetrahymena</taxon>
    </lineage>
</organism>
<dbReference type="SUPFAM" id="SSF53474">
    <property type="entry name" value="alpha/beta-Hydrolases"/>
    <property type="match status" value="1"/>
</dbReference>
<protein>
    <submittedName>
        <fullName evidence="1">Alpha/beta superfamily hydrolase</fullName>
    </submittedName>
</protein>
<reference evidence="2" key="1">
    <citation type="journal article" date="2006" name="PLoS Biol.">
        <title>Macronuclear genome sequence of the ciliate Tetrahymena thermophila, a model eukaryote.</title>
        <authorList>
            <person name="Eisen J.A."/>
            <person name="Coyne R.S."/>
            <person name="Wu M."/>
            <person name="Wu D."/>
            <person name="Thiagarajan M."/>
            <person name="Wortman J.R."/>
            <person name="Badger J.H."/>
            <person name="Ren Q."/>
            <person name="Amedeo P."/>
            <person name="Jones K.M."/>
            <person name="Tallon L.J."/>
            <person name="Delcher A.L."/>
            <person name="Salzberg S.L."/>
            <person name="Silva J.C."/>
            <person name="Haas B.J."/>
            <person name="Majoros W.H."/>
            <person name="Farzad M."/>
            <person name="Carlton J.M."/>
            <person name="Smith R.K. Jr."/>
            <person name="Garg J."/>
            <person name="Pearlman R.E."/>
            <person name="Karrer K.M."/>
            <person name="Sun L."/>
            <person name="Manning G."/>
            <person name="Elde N.C."/>
            <person name="Turkewitz A.P."/>
            <person name="Asai D.J."/>
            <person name="Wilkes D.E."/>
            <person name="Wang Y."/>
            <person name="Cai H."/>
            <person name="Collins K."/>
            <person name="Stewart B.A."/>
            <person name="Lee S.R."/>
            <person name="Wilamowska K."/>
            <person name="Weinberg Z."/>
            <person name="Ruzzo W.L."/>
            <person name="Wloga D."/>
            <person name="Gaertig J."/>
            <person name="Frankel J."/>
            <person name="Tsao C.-C."/>
            <person name="Gorovsky M.A."/>
            <person name="Keeling P.J."/>
            <person name="Waller R.F."/>
            <person name="Patron N.J."/>
            <person name="Cherry J.M."/>
            <person name="Stover N.A."/>
            <person name="Krieger C.J."/>
            <person name="del Toro C."/>
            <person name="Ryder H.F."/>
            <person name="Williamson S.C."/>
            <person name="Barbeau R.A."/>
            <person name="Hamilton E.P."/>
            <person name="Orias E."/>
        </authorList>
    </citation>
    <scope>NUCLEOTIDE SEQUENCE [LARGE SCALE GENOMIC DNA]</scope>
    <source>
        <strain evidence="2">SB210</strain>
    </source>
</reference>